<evidence type="ECO:0000313" key="2">
    <source>
        <dbReference type="EMBL" id="MBE0332359.1"/>
    </source>
</evidence>
<feature type="domain" description="DUF4145" evidence="1">
    <location>
        <begin position="136"/>
        <end position="232"/>
    </location>
</feature>
<sequence>MDRHLFKKSFTKNGGITFPCPTCGNFSLQLDKGTFHTSDSAASRKMMREQSYWEEEWISSIYTAIFVCQNSNCEEHVVSSGTGFVSQEPIFTQDDRYTYTTFEYVCFYKPKFFQPALHFFKIPDNCPEDIKSPLLEAFSITLLSPSSAANKVRVSIENLLTNFNIPKTTTNKQKKRVRLNLDARIEKAKGKHTILGQLEDILHAIKWLGNAGSHSSSEIILDDVFDAYELMEHILLELFQPKHELNKLAKAIRKRKGPIKK</sequence>
<accession>A0AAP1W9H2</accession>
<dbReference type="RefSeq" id="WP_190597326.1">
    <property type="nucleotide sequence ID" value="NZ_JACXKJ010000037.1"/>
</dbReference>
<protein>
    <submittedName>
        <fullName evidence="2">DUF4145 domain-containing protein</fullName>
    </submittedName>
</protein>
<evidence type="ECO:0000259" key="1">
    <source>
        <dbReference type="Pfam" id="PF13643"/>
    </source>
</evidence>
<gene>
    <name evidence="2" type="ORF">IHV20_19690</name>
</gene>
<comment type="caution">
    <text evidence="2">The sequence shown here is derived from an EMBL/GenBank/DDBJ whole genome shotgun (WGS) entry which is preliminary data.</text>
</comment>
<proteinExistence type="predicted"/>
<organism evidence="2 3">
    <name type="scientific">Acinetobacter baumannii</name>
    <dbReference type="NCBI Taxonomy" id="470"/>
    <lineage>
        <taxon>Bacteria</taxon>
        <taxon>Pseudomonadati</taxon>
        <taxon>Pseudomonadota</taxon>
        <taxon>Gammaproteobacteria</taxon>
        <taxon>Moraxellales</taxon>
        <taxon>Moraxellaceae</taxon>
        <taxon>Acinetobacter</taxon>
        <taxon>Acinetobacter calcoaceticus/baumannii complex</taxon>
    </lineage>
</organism>
<dbReference type="Pfam" id="PF13643">
    <property type="entry name" value="DUF4145"/>
    <property type="match status" value="1"/>
</dbReference>
<name>A0AAP1W9H2_ACIBA</name>
<dbReference type="Proteomes" id="UP000655940">
    <property type="component" value="Unassembled WGS sequence"/>
</dbReference>
<dbReference type="EMBL" id="JACZEI010000038">
    <property type="protein sequence ID" value="MBE0332359.1"/>
    <property type="molecule type" value="Genomic_DNA"/>
</dbReference>
<dbReference type="InterPro" id="IPR025285">
    <property type="entry name" value="DUF4145"/>
</dbReference>
<dbReference type="AlphaFoldDB" id="A0AAP1W9H2"/>
<reference evidence="2" key="1">
    <citation type="submission" date="2020-09" db="EMBL/GenBank/DDBJ databases">
        <title>Distribution of Beta-Lactamase Producing Gram-Negative Bacterial Isolates in Isabela River of Santo Domingo, Dominican Republic.</title>
        <authorList>
            <person name="Calderon V."/>
            <person name="Bonnelly R."/>
            <person name="Del Rosario C."/>
            <person name="Duarte A."/>
            <person name="Barauna R."/>
            <person name="Juca Ramos R.T."/>
            <person name="Perdomo O.P."/>
            <person name="Rodriguez De Francisco L.E."/>
            <person name="Franco De Los Santos E.F."/>
        </authorList>
    </citation>
    <scope>NUCLEOTIDE SEQUENCE</scope>
    <source>
        <strain evidence="2">INTEC_BI15</strain>
    </source>
</reference>
<evidence type="ECO:0000313" key="3">
    <source>
        <dbReference type="Proteomes" id="UP000655940"/>
    </source>
</evidence>